<dbReference type="PANTHER" id="PTHR46865:SF7">
    <property type="entry name" value="MONOOXYGENASE, PUTATIVE (AFU_ORTHOLOGUE AFUA_8G07040)-RELATED"/>
    <property type="match status" value="1"/>
</dbReference>
<evidence type="ECO:0000256" key="3">
    <source>
        <dbReference type="ARBA" id="ARBA00023002"/>
    </source>
</evidence>
<dbReference type="GO" id="GO:0016491">
    <property type="term" value="F:oxidoreductase activity"/>
    <property type="evidence" value="ECO:0007669"/>
    <property type="project" value="UniProtKB-KW"/>
</dbReference>
<dbReference type="VEuPathDB" id="FungiDB:SAPIO_CDS9231"/>
<protein>
    <recommendedName>
        <fullName evidence="4">FAD-binding domain-containing protein</fullName>
    </recommendedName>
</protein>
<name>A0A084FYL7_PSEDA</name>
<dbReference type="KEGG" id="sapo:SAPIO_CDS9231"/>
<dbReference type="HOGENOM" id="CLU_009665_1_1_1"/>
<keyword evidence="6" id="KW-1185">Reference proteome</keyword>
<dbReference type="OMA" id="QIDFREQ"/>
<evidence type="ECO:0000256" key="1">
    <source>
        <dbReference type="ARBA" id="ARBA00022630"/>
    </source>
</evidence>
<dbReference type="RefSeq" id="XP_016639978.1">
    <property type="nucleotide sequence ID" value="XM_016790675.1"/>
</dbReference>
<keyword evidence="1" id="KW-0285">Flavoprotein</keyword>
<dbReference type="GeneID" id="27728303"/>
<evidence type="ECO:0000313" key="5">
    <source>
        <dbReference type="EMBL" id="KEZ40179.1"/>
    </source>
</evidence>
<dbReference type="SUPFAM" id="SSF51905">
    <property type="entry name" value="FAD/NAD(P)-binding domain"/>
    <property type="match status" value="1"/>
</dbReference>
<dbReference type="GO" id="GO:0005737">
    <property type="term" value="C:cytoplasm"/>
    <property type="evidence" value="ECO:0007669"/>
    <property type="project" value="InterPro"/>
</dbReference>
<dbReference type="InterPro" id="IPR036649">
    <property type="entry name" value="Pyrophosphatase_sf"/>
</dbReference>
<organism evidence="5 6">
    <name type="scientific">Pseudallescheria apiosperma</name>
    <name type="common">Scedosporium apiospermum</name>
    <dbReference type="NCBI Taxonomy" id="563466"/>
    <lineage>
        <taxon>Eukaryota</taxon>
        <taxon>Fungi</taxon>
        <taxon>Dikarya</taxon>
        <taxon>Ascomycota</taxon>
        <taxon>Pezizomycotina</taxon>
        <taxon>Sordariomycetes</taxon>
        <taxon>Hypocreomycetidae</taxon>
        <taxon>Microascales</taxon>
        <taxon>Microascaceae</taxon>
        <taxon>Scedosporium</taxon>
    </lineage>
</organism>
<evidence type="ECO:0000259" key="4">
    <source>
        <dbReference type="Pfam" id="PF01494"/>
    </source>
</evidence>
<dbReference type="SUPFAM" id="SSF50324">
    <property type="entry name" value="Inorganic pyrophosphatase"/>
    <property type="match status" value="1"/>
</dbReference>
<dbReference type="InterPro" id="IPR002938">
    <property type="entry name" value="FAD-bd"/>
</dbReference>
<evidence type="ECO:0000313" key="6">
    <source>
        <dbReference type="Proteomes" id="UP000028545"/>
    </source>
</evidence>
<dbReference type="Pfam" id="PF01494">
    <property type="entry name" value="FAD_binding_3"/>
    <property type="match status" value="1"/>
</dbReference>
<keyword evidence="3" id="KW-0560">Oxidoreductase</keyword>
<reference evidence="5 6" key="1">
    <citation type="journal article" date="2014" name="Genome Announc.">
        <title>Draft genome sequence of the pathogenic fungus Scedosporium apiospermum.</title>
        <authorList>
            <person name="Vandeputte P."/>
            <person name="Ghamrawi S."/>
            <person name="Rechenmann M."/>
            <person name="Iltis A."/>
            <person name="Giraud S."/>
            <person name="Fleury M."/>
            <person name="Thornton C."/>
            <person name="Delhaes L."/>
            <person name="Meyer W."/>
            <person name="Papon N."/>
            <person name="Bouchara J.P."/>
        </authorList>
    </citation>
    <scope>NUCLEOTIDE SEQUENCE [LARGE SCALE GENOMIC DNA]</scope>
    <source>
        <strain evidence="5 6">IHEM 14462</strain>
    </source>
</reference>
<dbReference type="PANTHER" id="PTHR46865">
    <property type="entry name" value="OXIDOREDUCTASE-RELATED"/>
    <property type="match status" value="1"/>
</dbReference>
<dbReference type="Gene3D" id="3.50.50.60">
    <property type="entry name" value="FAD/NAD(P)-binding domain"/>
    <property type="match status" value="1"/>
</dbReference>
<dbReference type="GO" id="GO:0000287">
    <property type="term" value="F:magnesium ion binding"/>
    <property type="evidence" value="ECO:0007669"/>
    <property type="project" value="InterPro"/>
</dbReference>
<dbReference type="GO" id="GO:0006796">
    <property type="term" value="P:phosphate-containing compound metabolic process"/>
    <property type="evidence" value="ECO:0007669"/>
    <property type="project" value="InterPro"/>
</dbReference>
<evidence type="ECO:0000256" key="2">
    <source>
        <dbReference type="ARBA" id="ARBA00022827"/>
    </source>
</evidence>
<gene>
    <name evidence="5" type="ORF">SAPIO_CDS9231</name>
</gene>
<keyword evidence="2" id="KW-0274">FAD</keyword>
<dbReference type="GO" id="GO:0071949">
    <property type="term" value="F:FAD binding"/>
    <property type="evidence" value="ECO:0007669"/>
    <property type="project" value="InterPro"/>
</dbReference>
<dbReference type="EMBL" id="JOWA01000132">
    <property type="protein sequence ID" value="KEZ40179.1"/>
    <property type="molecule type" value="Genomic_DNA"/>
</dbReference>
<feature type="domain" description="FAD-binding" evidence="4">
    <location>
        <begin position="167"/>
        <end position="506"/>
    </location>
</feature>
<comment type="caution">
    <text evidence="5">The sequence shown here is derived from an EMBL/GenBank/DDBJ whole genome shotgun (WGS) entry which is preliminary data.</text>
</comment>
<dbReference type="PRINTS" id="PR00420">
    <property type="entry name" value="RNGMNOXGNASE"/>
</dbReference>
<dbReference type="AlphaFoldDB" id="A0A084FYL7"/>
<dbReference type="InterPro" id="IPR051704">
    <property type="entry name" value="FAD_aromatic-hydroxylase"/>
</dbReference>
<dbReference type="Gene3D" id="3.90.80.10">
    <property type="entry name" value="Inorganic pyrophosphatase"/>
    <property type="match status" value="1"/>
</dbReference>
<dbReference type="OrthoDB" id="655030at2759"/>
<dbReference type="Proteomes" id="UP000028545">
    <property type="component" value="Unassembled WGS sequence"/>
</dbReference>
<sequence length="596" mass="64997">MPAHRQFFANLDEICSAASFVTDRPKGSRHPRVPEAIYPVDYGFLQNTAGGDGEGIDVFCGSAKDSGVVGVFLTADVGKRDVEVKVILNCTQSEIAEIQHLLHDVLNIGGCLIPRYRSLKHQDQHGPYNHPDLPESLKGHPPNPKGLVLHHQITPVYPPVIVMTSLRVLICGAGIAGPALAFWLSKIGCAVTVIERTSTARHVGQQIDIRAQGVTVMRRMGIEAAVRARVVDERGTQIVDRNGKRKAFFAANKSGKGRQTISSEFEIMRRDLSVILFDITKDKTKYVYGIRVQSFEQLGGDKGVHVKFSDGTEDIFDLVVGADGQNSELRKLLLGPDTPDPFYPSGTLMAWVTIPSVEGDPDTFTGCIAPGRRAIGTRVGRPGCQQLYLMAVADDLPEGHPLKATLRNGSTVASQKKAWADYFEDAGWEASRFTRDMVSSPLADDWHACDVGQVRMDSWFKGRVALVGDAGFCPSPATGMGTACAFVGAYVLAGEIARTCGLTAEGNADDVDVEKARQRVPAALQAYDQRLRPFITKVHKRAHRGKLPSSALGISFWYFALSCIETLKLDKIASRMLPDDVIGWNLPEYPELGTSR</sequence>
<proteinExistence type="predicted"/>
<accession>A0A084FYL7</accession>
<dbReference type="GO" id="GO:0004427">
    <property type="term" value="F:inorganic diphosphate phosphatase activity"/>
    <property type="evidence" value="ECO:0007669"/>
    <property type="project" value="InterPro"/>
</dbReference>
<dbReference type="InterPro" id="IPR036188">
    <property type="entry name" value="FAD/NAD-bd_sf"/>
</dbReference>